<feature type="chain" id="PRO_5047133861" description="Lipoprotein" evidence="1">
    <location>
        <begin position="21"/>
        <end position="167"/>
    </location>
</feature>
<evidence type="ECO:0008006" key="4">
    <source>
        <dbReference type="Google" id="ProtNLM"/>
    </source>
</evidence>
<name>A0ABR8TDW6_9ESCH</name>
<feature type="signal peptide" evidence="1">
    <location>
        <begin position="1"/>
        <end position="20"/>
    </location>
</feature>
<evidence type="ECO:0000313" key="2">
    <source>
        <dbReference type="EMBL" id="MBD7973973.1"/>
    </source>
</evidence>
<comment type="caution">
    <text evidence="2">The sequence shown here is derived from an EMBL/GenBank/DDBJ whole genome shotgun (WGS) entry which is preliminary data.</text>
</comment>
<dbReference type="RefSeq" id="WP_149025976.1">
    <property type="nucleotide sequence ID" value="NZ_JACSQI010000007.1"/>
</dbReference>
<evidence type="ECO:0000256" key="1">
    <source>
        <dbReference type="SAM" id="SignalP"/>
    </source>
</evidence>
<proteinExistence type="predicted"/>
<protein>
    <recommendedName>
        <fullName evidence="4">Lipoprotein</fullName>
    </recommendedName>
</protein>
<dbReference type="Proteomes" id="UP000605603">
    <property type="component" value="Unassembled WGS sequence"/>
</dbReference>
<keyword evidence="3" id="KW-1185">Reference proteome</keyword>
<organism evidence="2 3">
    <name type="scientific">Escherichia whittamii</name>
    <dbReference type="NCBI Taxonomy" id="2762229"/>
    <lineage>
        <taxon>Bacteria</taxon>
        <taxon>Pseudomonadati</taxon>
        <taxon>Pseudomonadota</taxon>
        <taxon>Gammaproteobacteria</taxon>
        <taxon>Enterobacterales</taxon>
        <taxon>Enterobacteriaceae</taxon>
        <taxon>Escherichia</taxon>
    </lineage>
</organism>
<dbReference type="EMBL" id="JACSQI010000007">
    <property type="protein sequence ID" value="MBD7973973.1"/>
    <property type="molecule type" value="Genomic_DNA"/>
</dbReference>
<gene>
    <name evidence="2" type="ORF">H9644_13170</name>
</gene>
<evidence type="ECO:0000313" key="3">
    <source>
        <dbReference type="Proteomes" id="UP000605603"/>
    </source>
</evidence>
<dbReference type="PROSITE" id="PS51257">
    <property type="entry name" value="PROKAR_LIPOPROTEIN"/>
    <property type="match status" value="1"/>
</dbReference>
<reference evidence="2 3" key="1">
    <citation type="submission" date="2020-08" db="EMBL/GenBank/DDBJ databases">
        <title>A Genomic Blueprint of the Chicken Gut Microbiome.</title>
        <authorList>
            <person name="Gilroy R."/>
            <person name="Ravi A."/>
            <person name="Getino M."/>
            <person name="Pursley I."/>
            <person name="Horton D.L."/>
            <person name="Alikhan N.-F."/>
            <person name="Baker D."/>
            <person name="Gharbi K."/>
            <person name="Hall N."/>
            <person name="Watson M."/>
            <person name="Adriaenssens E.M."/>
            <person name="Foster-Nyarko E."/>
            <person name="Jarju S."/>
            <person name="Secka A."/>
            <person name="Antonio M."/>
            <person name="Oren A."/>
            <person name="Chaudhuri R."/>
            <person name="La Ragione R.M."/>
            <person name="Hildebrand F."/>
            <person name="Pallen M.J."/>
        </authorList>
    </citation>
    <scope>NUCLEOTIDE SEQUENCE [LARGE SCALE GENOMIC DNA]</scope>
    <source>
        <strain evidence="2 3">Sa2BVA5</strain>
    </source>
</reference>
<keyword evidence="1" id="KW-0732">Signal</keyword>
<sequence length="167" mass="18797">MRYLCLLPTGILLLSSLLTGCEMPMCYVGVALSHVTSNGKVHEKQELPEAQVGQYYETVVKTTISWYEAPDIRPEKPETFPEGIQMSLWAKNKEGELFPITDENAEFLKKNADSLTEEAWVKFSGTPQKAGEYTIRTTFRTGTPMCGRALNLIWPYTLNVNDTPVTQ</sequence>
<accession>A0ABR8TDW6</accession>